<feature type="chain" id="PRO_5046149483" description="Lipoprotein" evidence="1">
    <location>
        <begin position="26"/>
        <end position="174"/>
    </location>
</feature>
<proteinExistence type="predicted"/>
<comment type="caution">
    <text evidence="2">The sequence shown here is derived from an EMBL/GenBank/DDBJ whole genome shotgun (WGS) entry which is preliminary data.</text>
</comment>
<keyword evidence="3" id="KW-1185">Reference proteome</keyword>
<dbReference type="PROSITE" id="PS51257">
    <property type="entry name" value="PROKAR_LIPOPROTEIN"/>
    <property type="match status" value="1"/>
</dbReference>
<evidence type="ECO:0000313" key="2">
    <source>
        <dbReference type="EMBL" id="MBO1885189.1"/>
    </source>
</evidence>
<evidence type="ECO:0000256" key="1">
    <source>
        <dbReference type="SAM" id="SignalP"/>
    </source>
</evidence>
<keyword evidence="1" id="KW-0732">Signal</keyword>
<evidence type="ECO:0000313" key="3">
    <source>
        <dbReference type="Proteomes" id="UP000681610"/>
    </source>
</evidence>
<dbReference type="Proteomes" id="UP000681610">
    <property type="component" value="Unassembled WGS sequence"/>
</dbReference>
<evidence type="ECO:0008006" key="4">
    <source>
        <dbReference type="Google" id="ProtNLM"/>
    </source>
</evidence>
<dbReference type="RefSeq" id="WP_208059538.1">
    <property type="nucleotide sequence ID" value="NZ_JAGDYP010000015.1"/>
</dbReference>
<name>A0ABS3Q0R5_9FLAO</name>
<accession>A0ABS3Q0R5</accession>
<feature type="signal peptide" evidence="1">
    <location>
        <begin position="1"/>
        <end position="25"/>
    </location>
</feature>
<gene>
    <name evidence="2" type="ORF">J4N46_12425</name>
</gene>
<dbReference type="EMBL" id="JAGDYP010000015">
    <property type="protein sequence ID" value="MBO1885189.1"/>
    <property type="molecule type" value="Genomic_DNA"/>
</dbReference>
<protein>
    <recommendedName>
        <fullName evidence="4">Lipoprotein</fullName>
    </recommendedName>
</protein>
<reference evidence="2 3" key="1">
    <citation type="submission" date="2021-03" db="EMBL/GenBank/DDBJ databases">
        <title>Isolation and description of Capnocytophaga bilenii sp. nov., a novel Capnocytophaga species, isolated from a gingivitis subject.</title>
        <authorList>
            <person name="Antezack A."/>
            <person name="Monnet-Corti V."/>
            <person name="La Scola B."/>
        </authorList>
    </citation>
    <scope>NUCLEOTIDE SEQUENCE [LARGE SCALE GENOMIC DNA]</scope>
    <source>
        <strain evidence="2 3">Marseille-Q4570</strain>
    </source>
</reference>
<sequence>MRKQIKQYMKLLLISLFLIGTVSSCKNVVNNNTEKDFPTDSISSLDFDDKAEINNPLIGKKFYYLYKGEDDGELFLAVDDDMPTIVFINDTLMDNWNTMEGNKWIIEKIEKKDTLLTYFVKMENGETFNSLCLSYNAKKGLMYNIRKDTTFILIDSLYINKIKKIATKTEFSDD</sequence>
<organism evidence="2 3">
    <name type="scientific">Capnocytophaga bilenii</name>
    <dbReference type="NCBI Taxonomy" id="2819369"/>
    <lineage>
        <taxon>Bacteria</taxon>
        <taxon>Pseudomonadati</taxon>
        <taxon>Bacteroidota</taxon>
        <taxon>Flavobacteriia</taxon>
        <taxon>Flavobacteriales</taxon>
        <taxon>Flavobacteriaceae</taxon>
        <taxon>Capnocytophaga</taxon>
    </lineage>
</organism>